<gene>
    <name evidence="2" type="ORF">SASPL_116473</name>
</gene>
<name>A0A8X8XVQ0_SALSN</name>
<dbReference type="InterPro" id="IPR006886">
    <property type="entry name" value="RNA_pol_III_Rpc5"/>
</dbReference>
<dbReference type="Proteomes" id="UP000298416">
    <property type="component" value="Unassembled WGS sequence"/>
</dbReference>
<evidence type="ECO:0000313" key="2">
    <source>
        <dbReference type="EMBL" id="KAG6419959.1"/>
    </source>
</evidence>
<reference evidence="2" key="1">
    <citation type="submission" date="2018-01" db="EMBL/GenBank/DDBJ databases">
        <authorList>
            <person name="Mao J.F."/>
        </authorList>
    </citation>
    <scope>NUCLEOTIDE SEQUENCE</scope>
    <source>
        <strain evidence="2">Huo1</strain>
        <tissue evidence="2">Leaf</tissue>
    </source>
</reference>
<evidence type="ECO:0000313" key="3">
    <source>
        <dbReference type="Proteomes" id="UP000298416"/>
    </source>
</evidence>
<evidence type="ECO:0000256" key="1">
    <source>
        <dbReference type="SAM" id="MobiDB-lite"/>
    </source>
</evidence>
<sequence>MDLDDLDDGPKQASTRASRFAPKGAKFQPKPKPKAEPPSSSASLSLPPPKKEELDVKPDIKPYIKPEHDDNGAAKMEVDDEPEDTEFRDGDEDEVVREFDVYFSPSIDIETQLYLLQYPLRQPWRPYELDLDGRCQEVRVKQASREVEIDLAIDVDSANYDNDADPQIQMKKQTIATSWIPHRTQTNGYTIAELTGNKARPLHLNRIHAAVQLRPLMHHISVVESKKKTAVSKNVEDVVKLEKPQEAKPSGTSKKLLPTELQKAPEQTNGSVEESWIQLKYHNTMSDITAGYLQKMMERKGSEISLSMSLDNYLNSLCPGISGGGLRSKVPQKRSLLAKPLKEQFKTWLLEVCDLFFRSVHDLDPHQLHRFGTLRRLAPDEPIEEVLAVLQEVALLVQGLWIIRTSLCREIGNSDVRNYVLFLFSKDVIIRNDQILNKKAGWSEAVKQFLRNLARERHTFGHWKLKELPDSKFMELYPAIVKKQQEQWDCMEKRFDQDKKRHVVKTPKSGT</sequence>
<dbReference type="AlphaFoldDB" id="A0A8X8XVQ0"/>
<keyword evidence="3" id="KW-1185">Reference proteome</keyword>
<feature type="region of interest" description="Disordered" evidence="1">
    <location>
        <begin position="242"/>
        <end position="269"/>
    </location>
</feature>
<dbReference type="PANTHER" id="PTHR12069">
    <property type="entry name" value="DNA-DIRECTED RNA POLYMERASES III 80 KDA POLYPEPTIDE RNA POLYMERASE III SUBUNIT 5"/>
    <property type="match status" value="1"/>
</dbReference>
<organism evidence="2">
    <name type="scientific">Salvia splendens</name>
    <name type="common">Scarlet sage</name>
    <dbReference type="NCBI Taxonomy" id="180675"/>
    <lineage>
        <taxon>Eukaryota</taxon>
        <taxon>Viridiplantae</taxon>
        <taxon>Streptophyta</taxon>
        <taxon>Embryophyta</taxon>
        <taxon>Tracheophyta</taxon>
        <taxon>Spermatophyta</taxon>
        <taxon>Magnoliopsida</taxon>
        <taxon>eudicotyledons</taxon>
        <taxon>Gunneridae</taxon>
        <taxon>Pentapetalae</taxon>
        <taxon>asterids</taxon>
        <taxon>lamiids</taxon>
        <taxon>Lamiales</taxon>
        <taxon>Lamiaceae</taxon>
        <taxon>Nepetoideae</taxon>
        <taxon>Mentheae</taxon>
        <taxon>Salviinae</taxon>
        <taxon>Salvia</taxon>
        <taxon>Salvia subgen. Calosphace</taxon>
        <taxon>core Calosphace</taxon>
    </lineage>
</organism>
<protein>
    <recommendedName>
        <fullName evidence="4">DNA-directed RNA polymerase III subunit RPC5</fullName>
    </recommendedName>
</protein>
<accession>A0A8X8XVQ0</accession>
<dbReference type="Pfam" id="PF04801">
    <property type="entry name" value="RPC5"/>
    <property type="match status" value="1"/>
</dbReference>
<proteinExistence type="predicted"/>
<comment type="caution">
    <text evidence="2">The sequence shown here is derived from an EMBL/GenBank/DDBJ whole genome shotgun (WGS) entry which is preliminary data.</text>
</comment>
<dbReference type="GO" id="GO:0005666">
    <property type="term" value="C:RNA polymerase III complex"/>
    <property type="evidence" value="ECO:0007669"/>
    <property type="project" value="TreeGrafter"/>
</dbReference>
<feature type="compositionally biased region" description="Acidic residues" evidence="1">
    <location>
        <begin position="78"/>
        <end position="89"/>
    </location>
</feature>
<feature type="region of interest" description="Disordered" evidence="1">
    <location>
        <begin position="1"/>
        <end position="89"/>
    </location>
</feature>
<evidence type="ECO:0008006" key="4">
    <source>
        <dbReference type="Google" id="ProtNLM"/>
    </source>
</evidence>
<feature type="compositionally biased region" description="Basic and acidic residues" evidence="1">
    <location>
        <begin position="49"/>
        <end position="72"/>
    </location>
</feature>
<dbReference type="PANTHER" id="PTHR12069:SF0">
    <property type="entry name" value="DNA-DIRECTED RNA POLYMERASE III SUBUNIT RPC5"/>
    <property type="match status" value="1"/>
</dbReference>
<dbReference type="EMBL" id="PNBA02000006">
    <property type="protein sequence ID" value="KAG6419959.1"/>
    <property type="molecule type" value="Genomic_DNA"/>
</dbReference>
<reference evidence="2" key="2">
    <citation type="submission" date="2020-08" db="EMBL/GenBank/DDBJ databases">
        <title>Plant Genome Project.</title>
        <authorList>
            <person name="Zhang R.-G."/>
        </authorList>
    </citation>
    <scope>NUCLEOTIDE SEQUENCE</scope>
    <source>
        <strain evidence="2">Huo1</strain>
        <tissue evidence="2">Leaf</tissue>
    </source>
</reference>
<dbReference type="GO" id="GO:0042797">
    <property type="term" value="P:tRNA transcription by RNA polymerase III"/>
    <property type="evidence" value="ECO:0007669"/>
    <property type="project" value="TreeGrafter"/>
</dbReference>